<evidence type="ECO:0000256" key="6">
    <source>
        <dbReference type="ARBA" id="ARBA00022840"/>
    </source>
</evidence>
<dbReference type="NCBIfam" id="NF001454">
    <property type="entry name" value="PRK00315.1"/>
    <property type="match status" value="1"/>
</dbReference>
<accession>A0A095TFH1</accession>
<keyword evidence="7 11" id="KW-0630">Potassium</keyword>
<keyword evidence="3 11" id="KW-0633">Potassium transport</keyword>
<keyword evidence="4 11" id="KW-0812">Transmembrane</keyword>
<dbReference type="GO" id="GO:0005524">
    <property type="term" value="F:ATP binding"/>
    <property type="evidence" value="ECO:0007669"/>
    <property type="project" value="UniProtKB-UniRule"/>
</dbReference>
<dbReference type="GO" id="GO:0008556">
    <property type="term" value="F:P-type potassium transmembrane transporter activity"/>
    <property type="evidence" value="ECO:0007669"/>
    <property type="project" value="InterPro"/>
</dbReference>
<comment type="caution">
    <text evidence="12">The sequence shown here is derived from an EMBL/GenBank/DDBJ whole genome shotgun (WGS) entry which is preliminary data.</text>
</comment>
<keyword evidence="13" id="KW-1185">Reference proteome</keyword>
<dbReference type="OrthoDB" id="9788285at2"/>
<evidence type="ECO:0000313" key="13">
    <source>
        <dbReference type="Proteomes" id="UP000029577"/>
    </source>
</evidence>
<evidence type="ECO:0000313" key="12">
    <source>
        <dbReference type="EMBL" id="KGD75304.1"/>
    </source>
</evidence>
<organism evidence="12 13">
    <name type="scientific">Tatumella morbirosei</name>
    <dbReference type="NCBI Taxonomy" id="642227"/>
    <lineage>
        <taxon>Bacteria</taxon>
        <taxon>Pseudomonadati</taxon>
        <taxon>Pseudomonadota</taxon>
        <taxon>Gammaproteobacteria</taxon>
        <taxon>Enterobacterales</taxon>
        <taxon>Erwiniaceae</taxon>
        <taxon>Tatumella</taxon>
    </lineage>
</organism>
<keyword evidence="12" id="KW-0378">Hydrolase</keyword>
<dbReference type="PANTHER" id="PTHR30042">
    <property type="entry name" value="POTASSIUM-TRANSPORTING ATPASE C CHAIN"/>
    <property type="match status" value="1"/>
</dbReference>
<keyword evidence="2 11" id="KW-1003">Cell membrane</keyword>
<comment type="similarity">
    <text evidence="11">Belongs to the KdpC family.</text>
</comment>
<evidence type="ECO:0000256" key="1">
    <source>
        <dbReference type="ARBA" id="ARBA00022448"/>
    </source>
</evidence>
<dbReference type="HAMAP" id="MF_00276">
    <property type="entry name" value="KdpC"/>
    <property type="match status" value="1"/>
</dbReference>
<dbReference type="EMBL" id="JPKR02000004">
    <property type="protein sequence ID" value="KGD75304.1"/>
    <property type="molecule type" value="Genomic_DNA"/>
</dbReference>
<comment type="function">
    <text evidence="11">Part of the high-affinity ATP-driven potassium transport (or Kdp) system, which catalyzes the hydrolysis of ATP coupled with the electrogenic transport of potassium into the cytoplasm. This subunit acts as a catalytic chaperone that increases the ATP-binding affinity of the ATP-hydrolyzing subunit KdpB by the formation of a transient KdpB/KdpC/ATP ternary complex.</text>
</comment>
<dbReference type="NCBIfam" id="TIGR00681">
    <property type="entry name" value="kdpC"/>
    <property type="match status" value="1"/>
</dbReference>
<evidence type="ECO:0000256" key="5">
    <source>
        <dbReference type="ARBA" id="ARBA00022741"/>
    </source>
</evidence>
<dbReference type="InterPro" id="IPR003820">
    <property type="entry name" value="KdpC"/>
</dbReference>
<comment type="subcellular location">
    <subcellularLocation>
        <location evidence="11">Cell membrane</location>
        <topology evidence="11">Single-pass membrane protein</topology>
    </subcellularLocation>
</comment>
<evidence type="ECO:0000256" key="4">
    <source>
        <dbReference type="ARBA" id="ARBA00022692"/>
    </source>
</evidence>
<evidence type="ECO:0000256" key="2">
    <source>
        <dbReference type="ARBA" id="ARBA00022475"/>
    </source>
</evidence>
<evidence type="ECO:0000256" key="10">
    <source>
        <dbReference type="ARBA" id="ARBA00023136"/>
    </source>
</evidence>
<protein>
    <recommendedName>
        <fullName evidence="11">Potassium-transporting ATPase KdpC subunit</fullName>
    </recommendedName>
    <alternativeName>
        <fullName evidence="11">ATP phosphohydrolase [potassium-transporting] C chain</fullName>
    </alternativeName>
    <alternativeName>
        <fullName evidence="11">Potassium-binding and translocating subunit C</fullName>
    </alternativeName>
    <alternativeName>
        <fullName evidence="11">Potassium-translocating ATPase C chain</fullName>
    </alternativeName>
</protein>
<evidence type="ECO:0000256" key="8">
    <source>
        <dbReference type="ARBA" id="ARBA00022989"/>
    </source>
</evidence>
<dbReference type="AlphaFoldDB" id="A0A095TFH1"/>
<dbReference type="GO" id="GO:0005886">
    <property type="term" value="C:plasma membrane"/>
    <property type="evidence" value="ECO:0007669"/>
    <property type="project" value="UniProtKB-SubCell"/>
</dbReference>
<comment type="subunit">
    <text evidence="11">The system is composed of three essential subunits: KdpA, KdpB and KdpC.</text>
</comment>
<dbReference type="eggNOG" id="COG2156">
    <property type="taxonomic scope" value="Bacteria"/>
</dbReference>
<evidence type="ECO:0000256" key="7">
    <source>
        <dbReference type="ARBA" id="ARBA00022958"/>
    </source>
</evidence>
<keyword evidence="9 11" id="KW-0406">Ion transport</keyword>
<keyword evidence="8 11" id="KW-1133">Transmembrane helix</keyword>
<feature type="transmembrane region" description="Helical" evidence="11">
    <location>
        <begin position="7"/>
        <end position="34"/>
    </location>
</feature>
<proteinExistence type="inferred from homology"/>
<evidence type="ECO:0000256" key="9">
    <source>
        <dbReference type="ARBA" id="ARBA00023065"/>
    </source>
</evidence>
<keyword evidence="1 11" id="KW-0813">Transport</keyword>
<dbReference type="RefSeq" id="WP_038018977.1">
    <property type="nucleotide sequence ID" value="NZ_JPKR02000004.1"/>
</dbReference>
<dbReference type="GO" id="GO:0016787">
    <property type="term" value="F:hydrolase activity"/>
    <property type="evidence" value="ECO:0007669"/>
    <property type="project" value="UniProtKB-KW"/>
</dbReference>
<keyword evidence="10 11" id="KW-0472">Membrane</keyword>
<dbReference type="STRING" id="642227.HA49_08770"/>
<dbReference type="PIRSF" id="PIRSF001296">
    <property type="entry name" value="K_ATPase_KdpC"/>
    <property type="match status" value="1"/>
</dbReference>
<name>A0A095TFH1_9GAMM</name>
<keyword evidence="6 11" id="KW-0067">ATP-binding</keyword>
<evidence type="ECO:0000256" key="11">
    <source>
        <dbReference type="HAMAP-Rule" id="MF_00276"/>
    </source>
</evidence>
<dbReference type="Proteomes" id="UP000029577">
    <property type="component" value="Unassembled WGS sequence"/>
</dbReference>
<evidence type="ECO:0000256" key="3">
    <source>
        <dbReference type="ARBA" id="ARBA00022538"/>
    </source>
</evidence>
<dbReference type="Pfam" id="PF02669">
    <property type="entry name" value="KdpC"/>
    <property type="match status" value="1"/>
</dbReference>
<keyword evidence="5 11" id="KW-0547">Nucleotide-binding</keyword>
<reference evidence="12" key="1">
    <citation type="submission" date="2014-12" db="EMBL/GenBank/DDBJ databases">
        <title>The draft genome of the Tatumella morbirosei type strain, LMG23360T isolated from pineapple rot.</title>
        <authorList>
            <person name="Smits T.H."/>
            <person name="Palmer M."/>
            <person name="Venter S.N."/>
            <person name="Duffy B."/>
            <person name="Steenkamp E.T."/>
            <person name="Chan W.Y."/>
            <person name="Coutinho T.A."/>
            <person name="Coetzee M.P."/>
            <person name="De Maayer P."/>
        </authorList>
    </citation>
    <scope>NUCLEOTIDE SEQUENCE [LARGE SCALE GENOMIC DNA]</scope>
    <source>
        <strain evidence="12">LMG 23360</strain>
    </source>
</reference>
<sequence>MRQLRPALIVFTSLFLMTAGVYPLLTTLIGQWWFPYQSRGSLIRTGDQIRGSALLGQDFTSTGYFQGRPSATSGFAYNPLASGGSNLAISNPLLDSRIARQVTLLRQQNPSAHGKIPTDLLTTSASGLDNGISPAAAQWQLPRVAKARGMTEHQLQIMIEKNTVHPWPAFIGDTYVNVTRLNADLDNLNSR</sequence>
<gene>
    <name evidence="11" type="primary">kdpC</name>
    <name evidence="12" type="ORF">HA49_08770</name>
</gene>
<dbReference type="PANTHER" id="PTHR30042:SF2">
    <property type="entry name" value="POTASSIUM-TRANSPORTING ATPASE KDPC SUBUNIT"/>
    <property type="match status" value="1"/>
</dbReference>